<sequence>MIDREILREQYFQFDEPVPYDLGDGKEVLITPVKMKHSELFTTCAQILMIDKNSSPSVEIIQMPYLKFLTDVLFPQSNVYPLNLGTICAICLGMKNPQIILDKRGKPAIRDSDLDITISCQQFDDISKIILYQNFVDYDDRYIDPDFKKAMRETDELRNKNLEIPNTERKMAILTSHTGIKRADIKEMTMREFSLVFAEVVGEVQYIATTSIAAFGGGDIDHWVYRKKRGAFDSYITDVDAYTRSMGGSSAIRAVTNDASYGNEMQSKFDNFLNKNNIGGI</sequence>
<protein>
    <submittedName>
        <fullName evidence="1">Uncharacterized protein</fullName>
    </submittedName>
</protein>
<dbReference type="EMBL" id="BK032616">
    <property type="protein sequence ID" value="DAF51504.1"/>
    <property type="molecule type" value="Genomic_DNA"/>
</dbReference>
<reference evidence="1" key="1">
    <citation type="journal article" date="2021" name="Proc. Natl. Acad. Sci. U.S.A.">
        <title>A Catalog of Tens of Thousands of Viruses from Human Metagenomes Reveals Hidden Associations with Chronic Diseases.</title>
        <authorList>
            <person name="Tisza M.J."/>
            <person name="Buck C.B."/>
        </authorList>
    </citation>
    <scope>NUCLEOTIDE SEQUENCE</scope>
    <source>
        <strain evidence="1">CtrCN24</strain>
    </source>
</reference>
<proteinExistence type="predicted"/>
<evidence type="ECO:0000313" key="1">
    <source>
        <dbReference type="EMBL" id="DAF51504.1"/>
    </source>
</evidence>
<name>A0A8S5SKR5_9CAUD</name>
<accession>A0A8S5SKR5</accession>
<organism evidence="1">
    <name type="scientific">Siphoviridae sp. ctrCN24</name>
    <dbReference type="NCBI Taxonomy" id="2827953"/>
    <lineage>
        <taxon>Viruses</taxon>
        <taxon>Duplodnaviria</taxon>
        <taxon>Heunggongvirae</taxon>
        <taxon>Uroviricota</taxon>
        <taxon>Caudoviricetes</taxon>
    </lineage>
</organism>